<evidence type="ECO:0008006" key="3">
    <source>
        <dbReference type="Google" id="ProtNLM"/>
    </source>
</evidence>
<gene>
    <name evidence="1" type="ORF">F3059_00545</name>
</gene>
<accession>A0A6N6M7X1</accession>
<evidence type="ECO:0000313" key="2">
    <source>
        <dbReference type="Proteomes" id="UP000435357"/>
    </source>
</evidence>
<name>A0A6N6M7X1_9FLAO</name>
<proteinExistence type="predicted"/>
<dbReference type="OrthoDB" id="1493972at2"/>
<dbReference type="RefSeq" id="WP_151165982.1">
    <property type="nucleotide sequence ID" value="NZ_WACR01000001.1"/>
</dbReference>
<dbReference type="AlphaFoldDB" id="A0A6N6M7X1"/>
<protein>
    <recommendedName>
        <fullName evidence="3">Lipocalin family protein</fullName>
    </recommendedName>
</protein>
<comment type="caution">
    <text evidence="1">The sequence shown here is derived from an EMBL/GenBank/DDBJ whole genome shotgun (WGS) entry which is preliminary data.</text>
</comment>
<sequence>MKKLISIIVLLFILRIGFAQNKNEIVGTWKFQSVTTTDQSCKSVDYFPINTFQFKENGKAEFKSAEGIAEASYRVDQNTIKLYDLIENGQKQEGSTQFRLKSVNNTTMILNVKYECGSIDIVFKKE</sequence>
<reference evidence="1 2" key="1">
    <citation type="submission" date="2019-09" db="EMBL/GenBank/DDBJ databases">
        <title>Genomes of Cryomorphaceae.</title>
        <authorList>
            <person name="Bowman J.P."/>
        </authorList>
    </citation>
    <scope>NUCLEOTIDE SEQUENCE [LARGE SCALE GENOMIC DNA]</scope>
    <source>
        <strain evidence="1 2">KCTC 52047</strain>
    </source>
</reference>
<dbReference type="Proteomes" id="UP000435357">
    <property type="component" value="Unassembled WGS sequence"/>
</dbReference>
<organism evidence="1 2">
    <name type="scientific">Salibacter halophilus</name>
    <dbReference type="NCBI Taxonomy" id="1803916"/>
    <lineage>
        <taxon>Bacteria</taxon>
        <taxon>Pseudomonadati</taxon>
        <taxon>Bacteroidota</taxon>
        <taxon>Flavobacteriia</taxon>
        <taxon>Flavobacteriales</taxon>
        <taxon>Salibacteraceae</taxon>
        <taxon>Salibacter</taxon>
    </lineage>
</organism>
<evidence type="ECO:0000313" key="1">
    <source>
        <dbReference type="EMBL" id="KAB1065994.1"/>
    </source>
</evidence>
<dbReference type="EMBL" id="WACR01000001">
    <property type="protein sequence ID" value="KAB1065994.1"/>
    <property type="molecule type" value="Genomic_DNA"/>
</dbReference>
<keyword evidence="2" id="KW-1185">Reference proteome</keyword>